<accession>A0A8C3PD42</accession>
<dbReference type="GeneTree" id="ENSGT00390000004940"/>
<dbReference type="PANTHER" id="PTHR31007">
    <property type="entry name" value="CALCIUM/CALMODULIN-DEPENDENT PROTEIN KINASE II INHIBITOR 2"/>
    <property type="match status" value="1"/>
</dbReference>
<evidence type="ECO:0000256" key="2">
    <source>
        <dbReference type="ARBA" id="ARBA00023013"/>
    </source>
</evidence>
<proteinExistence type="inferred from homology"/>
<dbReference type="PANTHER" id="PTHR31007:SF3">
    <property type="entry name" value="CALCIUM_CALMODULIN-DEPENDENT PROTEIN KINASE II INHIBITOR 1"/>
    <property type="match status" value="1"/>
</dbReference>
<feature type="compositionally biased region" description="Low complexity" evidence="3">
    <location>
        <begin position="20"/>
        <end position="30"/>
    </location>
</feature>
<protein>
    <submittedName>
        <fullName evidence="4">Calcium/calmodulin dependent protein kinase II inhibitor 1</fullName>
    </submittedName>
</protein>
<feature type="region of interest" description="Disordered" evidence="3">
    <location>
        <begin position="105"/>
        <end position="138"/>
    </location>
</feature>
<name>A0A8C3PD42_CHRPI</name>
<reference evidence="4" key="3">
    <citation type="submission" date="2025-09" db="UniProtKB">
        <authorList>
            <consortium name="Ensembl"/>
        </authorList>
    </citation>
    <scope>IDENTIFICATION</scope>
</reference>
<dbReference type="Ensembl" id="ENSCPBT00000039690.1">
    <property type="protein sequence ID" value="ENSCPBP00000033822.1"/>
    <property type="gene ID" value="ENSCPBG00000023620.1"/>
</dbReference>
<organism evidence="4 5">
    <name type="scientific">Chrysemys picta bellii</name>
    <name type="common">Western painted turtle</name>
    <name type="synonym">Emys bellii</name>
    <dbReference type="NCBI Taxonomy" id="8478"/>
    <lineage>
        <taxon>Eukaryota</taxon>
        <taxon>Metazoa</taxon>
        <taxon>Chordata</taxon>
        <taxon>Craniata</taxon>
        <taxon>Vertebrata</taxon>
        <taxon>Euteleostomi</taxon>
        <taxon>Archelosauria</taxon>
        <taxon>Testudinata</taxon>
        <taxon>Testudines</taxon>
        <taxon>Cryptodira</taxon>
        <taxon>Durocryptodira</taxon>
        <taxon>Testudinoidea</taxon>
        <taxon>Emydidae</taxon>
        <taxon>Chrysemys</taxon>
    </lineage>
</organism>
<dbReference type="GO" id="GO:0008427">
    <property type="term" value="F:calcium-dependent protein kinase inhibitor activity"/>
    <property type="evidence" value="ECO:0007669"/>
    <property type="project" value="TreeGrafter"/>
</dbReference>
<evidence type="ECO:0000313" key="5">
    <source>
        <dbReference type="Proteomes" id="UP000694380"/>
    </source>
</evidence>
<dbReference type="Proteomes" id="UP000694380">
    <property type="component" value="Chromosome 24"/>
</dbReference>
<reference evidence="4" key="1">
    <citation type="journal article" date="2015" name="Genome Biol. Evol.">
        <title>Physical Mapping and Refinement of the Painted Turtle Genome (Chrysemys picta) Inform Amniote Genome Evolution and Challenge Turtle-Bird Chromosomal Conservation.</title>
        <authorList>
            <person name="Badenhorst D."/>
            <person name="Hillier L.W."/>
            <person name="Literman R."/>
            <person name="Montiel E.E."/>
            <person name="Radhakrishnan S."/>
            <person name="Shen Y."/>
            <person name="Minx P."/>
            <person name="Janes D.E."/>
            <person name="Warren W.C."/>
            <person name="Edwards S.V."/>
            <person name="Valenzuela N."/>
        </authorList>
    </citation>
    <scope>NUCLEOTIDE SEQUENCE [LARGE SCALE GENOMIC DNA]</scope>
</reference>
<reference evidence="4" key="2">
    <citation type="submission" date="2025-08" db="UniProtKB">
        <authorList>
            <consortium name="Ensembl"/>
        </authorList>
    </citation>
    <scope>IDENTIFICATION</scope>
</reference>
<dbReference type="Pfam" id="PF15170">
    <property type="entry name" value="CaM-KIIN"/>
    <property type="match status" value="1"/>
</dbReference>
<dbReference type="AlphaFoldDB" id="A0A8C3PD42"/>
<dbReference type="GO" id="GO:0019901">
    <property type="term" value="F:protein kinase binding"/>
    <property type="evidence" value="ECO:0007669"/>
    <property type="project" value="TreeGrafter"/>
</dbReference>
<keyword evidence="2" id="KW-0649">Protein kinase inhibitor</keyword>
<gene>
    <name evidence="4" type="primary">CAMK2N1</name>
</gene>
<dbReference type="InterPro" id="IPR026779">
    <property type="entry name" value="Camk2n"/>
</dbReference>
<evidence type="ECO:0000256" key="3">
    <source>
        <dbReference type="SAM" id="MobiDB-lite"/>
    </source>
</evidence>
<evidence type="ECO:0000313" key="4">
    <source>
        <dbReference type="Ensembl" id="ENSCPBP00000033822.1"/>
    </source>
</evidence>
<comment type="similarity">
    <text evidence="1">Belongs to the CAMK2N family.</text>
</comment>
<sequence>GSALGDVAPAPGISLPPPARSSEPAPSGSAGKDSRPPPPLCSSRRSCLLSPGSRAATLAPPPEDVAGAAVLQLSPVGSGTPPAPVQLRRFPCRAGAAGPAATLSAGCERAGAGGGPGAADPPGQTMSEVLPYGEDKLGHFGDGGEVGQISFTCRLQDTSNFFAGGQNKRPPKLGQIGRSKRVVIEDDRIDDVLKNLSEKAPPGV</sequence>
<keyword evidence="5" id="KW-1185">Reference proteome</keyword>
<feature type="region of interest" description="Disordered" evidence="3">
    <location>
        <begin position="1"/>
        <end position="47"/>
    </location>
</feature>
<evidence type="ECO:0000256" key="1">
    <source>
        <dbReference type="ARBA" id="ARBA00009996"/>
    </source>
</evidence>